<dbReference type="OrthoDB" id="9795306at2"/>
<proteinExistence type="predicted"/>
<evidence type="ECO:0000313" key="2">
    <source>
        <dbReference type="EMBL" id="SFN21941.1"/>
    </source>
</evidence>
<dbReference type="STRING" id="578942.SAMN05216289_10869"/>
<evidence type="ECO:0000313" key="3">
    <source>
        <dbReference type="Proteomes" id="UP000198575"/>
    </source>
</evidence>
<dbReference type="PANTHER" id="PTHR34109:SF1">
    <property type="entry name" value="VOC DOMAIN-CONTAINING PROTEIN"/>
    <property type="match status" value="1"/>
</dbReference>
<reference evidence="2 3" key="1">
    <citation type="submission" date="2016-10" db="EMBL/GenBank/DDBJ databases">
        <authorList>
            <person name="de Groot N.N."/>
        </authorList>
    </citation>
    <scope>NUCLEOTIDE SEQUENCE [LARGE SCALE GENOMIC DNA]</scope>
    <source>
        <strain evidence="2 3">CGMCC 1.7659</strain>
    </source>
</reference>
<dbReference type="Proteomes" id="UP000198575">
    <property type="component" value="Unassembled WGS sequence"/>
</dbReference>
<evidence type="ECO:0000259" key="1">
    <source>
        <dbReference type="PROSITE" id="PS51819"/>
    </source>
</evidence>
<gene>
    <name evidence="2" type="ORF">SAMN05216289_10869</name>
</gene>
<organism evidence="2 3">
    <name type="scientific">Dokdonella immobilis</name>
    <dbReference type="NCBI Taxonomy" id="578942"/>
    <lineage>
        <taxon>Bacteria</taxon>
        <taxon>Pseudomonadati</taxon>
        <taxon>Pseudomonadota</taxon>
        <taxon>Gammaproteobacteria</taxon>
        <taxon>Lysobacterales</taxon>
        <taxon>Rhodanobacteraceae</taxon>
        <taxon>Dokdonella</taxon>
    </lineage>
</organism>
<keyword evidence="3" id="KW-1185">Reference proteome</keyword>
<name>A0A1I4X7I3_9GAMM</name>
<dbReference type="PANTHER" id="PTHR34109">
    <property type="entry name" value="BNAUNNG04460D PROTEIN-RELATED"/>
    <property type="match status" value="1"/>
</dbReference>
<dbReference type="EMBL" id="FOVF01000008">
    <property type="protein sequence ID" value="SFN21941.1"/>
    <property type="molecule type" value="Genomic_DNA"/>
</dbReference>
<dbReference type="CDD" id="cd07246">
    <property type="entry name" value="VOC_like"/>
    <property type="match status" value="1"/>
</dbReference>
<dbReference type="PROSITE" id="PS51819">
    <property type="entry name" value="VOC"/>
    <property type="match status" value="1"/>
</dbReference>
<dbReference type="InterPro" id="IPR004360">
    <property type="entry name" value="Glyas_Fos-R_dOase_dom"/>
</dbReference>
<dbReference type="Gene3D" id="3.30.720.120">
    <property type="match status" value="1"/>
</dbReference>
<dbReference type="AlphaFoldDB" id="A0A1I4X7I3"/>
<dbReference type="Gene3D" id="3.30.720.110">
    <property type="match status" value="1"/>
</dbReference>
<dbReference type="InterPro" id="IPR029068">
    <property type="entry name" value="Glyas_Bleomycin-R_OHBP_Dase"/>
</dbReference>
<dbReference type="InterPro" id="IPR037523">
    <property type="entry name" value="VOC_core"/>
</dbReference>
<accession>A0A1I4X7I3</accession>
<protein>
    <submittedName>
        <fullName evidence="2">PhnB protein</fullName>
    </submittedName>
</protein>
<dbReference type="SUPFAM" id="SSF54593">
    <property type="entry name" value="Glyoxalase/Bleomycin resistance protein/Dihydroxybiphenyl dioxygenase"/>
    <property type="match status" value="1"/>
</dbReference>
<dbReference type="RefSeq" id="WP_092406771.1">
    <property type="nucleotide sequence ID" value="NZ_FOVF01000008.1"/>
</dbReference>
<dbReference type="Pfam" id="PF00903">
    <property type="entry name" value="Glyoxalase"/>
    <property type="match status" value="1"/>
</dbReference>
<sequence length="159" mass="17497">MSTKTNVNPIPEGYHSVTAYLTVDDAARAIEFYKAAFGAEELYRLPMGERIGHAEIQIGDTRLMLSDEFADMNIRGPKARGGPTAAFMIYTTDADAAFVRAMKAGAIEDRPVSDQFWGDRMGSVFDPFGHKWSLATHVEDVSPEEMQKRMAAWSASQGG</sequence>
<feature type="domain" description="VOC" evidence="1">
    <location>
        <begin position="13"/>
        <end position="137"/>
    </location>
</feature>